<dbReference type="Pfam" id="PF01381">
    <property type="entry name" value="HTH_3"/>
    <property type="match status" value="1"/>
</dbReference>
<evidence type="ECO:0000256" key="1">
    <source>
        <dbReference type="ARBA" id="ARBA00023125"/>
    </source>
</evidence>
<dbReference type="CDD" id="cd00093">
    <property type="entry name" value="HTH_XRE"/>
    <property type="match status" value="2"/>
</dbReference>
<dbReference type="EMBL" id="CP108140">
    <property type="protein sequence ID" value="WTP84006.1"/>
    <property type="molecule type" value="Genomic_DNA"/>
</dbReference>
<dbReference type="EMBL" id="CP108140">
    <property type="protein sequence ID" value="WTP91831.1"/>
    <property type="molecule type" value="Genomic_DNA"/>
</dbReference>
<dbReference type="PROSITE" id="PS50943">
    <property type="entry name" value="HTH_CROC1"/>
    <property type="match status" value="1"/>
</dbReference>
<dbReference type="PANTHER" id="PTHR46558:SF4">
    <property type="entry name" value="DNA-BIDING PHAGE PROTEIN"/>
    <property type="match status" value="1"/>
</dbReference>
<evidence type="ECO:0000313" key="3">
    <source>
        <dbReference type="EMBL" id="WTP84006.1"/>
    </source>
</evidence>
<evidence type="ECO:0000259" key="2">
    <source>
        <dbReference type="PROSITE" id="PS50943"/>
    </source>
</evidence>
<dbReference type="SMART" id="SM00530">
    <property type="entry name" value="HTH_XRE"/>
    <property type="match status" value="2"/>
</dbReference>
<dbReference type="InterPro" id="IPR010982">
    <property type="entry name" value="Lambda_DNA-bd_dom_sf"/>
</dbReference>
<reference evidence="4" key="1">
    <citation type="submission" date="2022-10" db="EMBL/GenBank/DDBJ databases">
        <title>The complete genomes of actinobacterial strains from the NBC collection.</title>
        <authorList>
            <person name="Joergensen T.S."/>
            <person name="Alvarez Arevalo M."/>
            <person name="Sterndorff E.B."/>
            <person name="Faurdal D."/>
            <person name="Vuksanovic O."/>
            <person name="Mourched A.-S."/>
            <person name="Charusanti P."/>
            <person name="Shaw S."/>
            <person name="Blin K."/>
            <person name="Weber T."/>
        </authorList>
    </citation>
    <scope>NUCLEOTIDE SEQUENCE</scope>
    <source>
        <strain evidence="4">NBC 00180</strain>
    </source>
</reference>
<keyword evidence="1" id="KW-0238">DNA-binding</keyword>
<name>A0AAU1IAL3_9ACTN</name>
<gene>
    <name evidence="3" type="ORF">OG477_00775</name>
    <name evidence="4" type="ORF">OG477_44565</name>
</gene>
<feature type="domain" description="HTH cro/C1-type" evidence="2">
    <location>
        <begin position="97"/>
        <end position="135"/>
    </location>
</feature>
<dbReference type="PANTHER" id="PTHR46558">
    <property type="entry name" value="TRACRIPTIONAL REGULATORY PROTEIN-RELATED-RELATED"/>
    <property type="match status" value="1"/>
</dbReference>
<dbReference type="GO" id="GO:0003677">
    <property type="term" value="F:DNA binding"/>
    <property type="evidence" value="ECO:0007669"/>
    <property type="project" value="UniProtKB-KW"/>
</dbReference>
<dbReference type="Gene3D" id="1.10.260.40">
    <property type="entry name" value="lambda repressor-like DNA-binding domains"/>
    <property type="match status" value="2"/>
</dbReference>
<proteinExistence type="predicted"/>
<dbReference type="InterPro" id="IPR001387">
    <property type="entry name" value="Cro/C1-type_HTH"/>
</dbReference>
<evidence type="ECO:0000313" key="4">
    <source>
        <dbReference type="EMBL" id="WTP91831.1"/>
    </source>
</evidence>
<protein>
    <submittedName>
        <fullName evidence="4">Helix-turn-helix domain-containing protein</fullName>
    </submittedName>
</protein>
<sequence length="180" mass="20852">MGKNDFSRRLWKLREGLELAQAALAKKLNVVYSLISRGESGGYIDPDMAHRWIQAVTPDDPEIQKELQALYNAIHQGREGGRKEGREDEKKAFRERMRQLRTVQGFSQAEVAAAVRVQDSRISDWESGVAIPRIESQERVNRWINFLTEKLQDRENVRTELRQLYEKATATPGRMPLWTD</sequence>
<dbReference type="AlphaFoldDB" id="A0AAU1IAL3"/>
<dbReference type="SUPFAM" id="SSF47413">
    <property type="entry name" value="lambda repressor-like DNA-binding domains"/>
    <property type="match status" value="2"/>
</dbReference>
<accession>A0AAU1IAL3</accession>
<organism evidence="4">
    <name type="scientific">Streptomyces sp. NBC_00180</name>
    <dbReference type="NCBI Taxonomy" id="2903632"/>
    <lineage>
        <taxon>Bacteria</taxon>
        <taxon>Bacillati</taxon>
        <taxon>Actinomycetota</taxon>
        <taxon>Actinomycetes</taxon>
        <taxon>Kitasatosporales</taxon>
        <taxon>Streptomycetaceae</taxon>
        <taxon>Streptomyces</taxon>
    </lineage>
</organism>